<evidence type="ECO:0000313" key="2">
    <source>
        <dbReference type="Proteomes" id="UP001165960"/>
    </source>
</evidence>
<accession>A0ACC2SIG6</accession>
<reference evidence="1" key="1">
    <citation type="submission" date="2022-04" db="EMBL/GenBank/DDBJ databases">
        <title>Genome of the entomopathogenic fungus Entomophthora muscae.</title>
        <authorList>
            <person name="Elya C."/>
            <person name="Lovett B.R."/>
            <person name="Lee E."/>
            <person name="Macias A.M."/>
            <person name="Hajek A.E."/>
            <person name="De Bivort B.L."/>
            <person name="Kasson M.T."/>
            <person name="De Fine Licht H.H."/>
            <person name="Stajich J.E."/>
        </authorList>
    </citation>
    <scope>NUCLEOTIDE SEQUENCE</scope>
    <source>
        <strain evidence="1">Berkeley</strain>
    </source>
</reference>
<sequence>MSTCSRSSANPPGTPPTTVVASSESPAAFKFWASQSVGNFSDNGFRAWLYSFEDYCDTFNLSDTARLKEVDSKLCDDARIWHQDMLFNTWDKWKAEAKKRFIGYEPDPHHLLNQVEINQFTPFSLSSLSFRSMPTRYLHSKLRAFQELNTRSSLTTSIAWWASPPLKTLLHLHTQVSFEKPTQQHWKRLTT</sequence>
<dbReference type="Proteomes" id="UP001165960">
    <property type="component" value="Unassembled WGS sequence"/>
</dbReference>
<organism evidence="1 2">
    <name type="scientific">Entomophthora muscae</name>
    <dbReference type="NCBI Taxonomy" id="34485"/>
    <lineage>
        <taxon>Eukaryota</taxon>
        <taxon>Fungi</taxon>
        <taxon>Fungi incertae sedis</taxon>
        <taxon>Zoopagomycota</taxon>
        <taxon>Entomophthoromycotina</taxon>
        <taxon>Entomophthoromycetes</taxon>
        <taxon>Entomophthorales</taxon>
        <taxon>Entomophthoraceae</taxon>
        <taxon>Entomophthora</taxon>
    </lineage>
</organism>
<name>A0ACC2SIG6_9FUNG</name>
<proteinExistence type="predicted"/>
<gene>
    <name evidence="1" type="ORF">DSO57_1039787</name>
</gene>
<protein>
    <submittedName>
        <fullName evidence="1">Uncharacterized protein</fullName>
    </submittedName>
</protein>
<keyword evidence="2" id="KW-1185">Reference proteome</keyword>
<evidence type="ECO:0000313" key="1">
    <source>
        <dbReference type="EMBL" id="KAJ9062115.1"/>
    </source>
</evidence>
<dbReference type="EMBL" id="QTSX02005024">
    <property type="protein sequence ID" value="KAJ9062115.1"/>
    <property type="molecule type" value="Genomic_DNA"/>
</dbReference>
<comment type="caution">
    <text evidence="1">The sequence shown here is derived from an EMBL/GenBank/DDBJ whole genome shotgun (WGS) entry which is preliminary data.</text>
</comment>